<keyword evidence="2" id="KW-1185">Reference proteome</keyword>
<evidence type="ECO:0000313" key="2">
    <source>
        <dbReference type="Proteomes" id="UP000585474"/>
    </source>
</evidence>
<protein>
    <submittedName>
        <fullName evidence="1">Uncharacterized protein</fullName>
    </submittedName>
</protein>
<evidence type="ECO:0000313" key="1">
    <source>
        <dbReference type="EMBL" id="GFS30431.1"/>
    </source>
</evidence>
<dbReference type="OrthoDB" id="10438771at2759"/>
<name>A0A7J0D9R8_9ERIC</name>
<accession>A0A7J0D9R8</accession>
<organism evidence="1 2">
    <name type="scientific">Actinidia rufa</name>
    <dbReference type="NCBI Taxonomy" id="165716"/>
    <lineage>
        <taxon>Eukaryota</taxon>
        <taxon>Viridiplantae</taxon>
        <taxon>Streptophyta</taxon>
        <taxon>Embryophyta</taxon>
        <taxon>Tracheophyta</taxon>
        <taxon>Spermatophyta</taxon>
        <taxon>Magnoliopsida</taxon>
        <taxon>eudicotyledons</taxon>
        <taxon>Gunneridae</taxon>
        <taxon>Pentapetalae</taxon>
        <taxon>asterids</taxon>
        <taxon>Ericales</taxon>
        <taxon>Actinidiaceae</taxon>
        <taxon>Actinidia</taxon>
    </lineage>
</organism>
<dbReference type="EMBL" id="BJWL01000121">
    <property type="protein sequence ID" value="GFS30431.1"/>
    <property type="molecule type" value="Genomic_DNA"/>
</dbReference>
<dbReference type="AlphaFoldDB" id="A0A7J0D9R8"/>
<gene>
    <name evidence="1" type="ORF">Acr_00g0011880</name>
</gene>
<proteinExistence type="predicted"/>
<sequence length="116" mass="12849">MNTTRARLLWAIGMGKTIDLPRMMFISLCAAHIATDARGPVPFTGFLTNLFNRSKVHISVDITKIELEGAIDRSSLSRSKGQRKKRKLKAIANEEPSMGMAELKEAIMNLGKEFGT</sequence>
<dbReference type="Proteomes" id="UP000585474">
    <property type="component" value="Unassembled WGS sequence"/>
</dbReference>
<reference evidence="2" key="1">
    <citation type="submission" date="2019-07" db="EMBL/GenBank/DDBJ databases">
        <title>De Novo Assembly of kiwifruit Actinidia rufa.</title>
        <authorList>
            <person name="Sugita-Konishi S."/>
            <person name="Sato K."/>
            <person name="Mori E."/>
            <person name="Abe Y."/>
            <person name="Kisaki G."/>
            <person name="Hamano K."/>
            <person name="Suezawa K."/>
            <person name="Otani M."/>
            <person name="Fukuda T."/>
            <person name="Manabe T."/>
            <person name="Gomi K."/>
            <person name="Tabuchi M."/>
            <person name="Akimitsu K."/>
            <person name="Kataoka I."/>
        </authorList>
    </citation>
    <scope>NUCLEOTIDE SEQUENCE [LARGE SCALE GENOMIC DNA]</scope>
    <source>
        <strain evidence="2">cv. Fuchu</strain>
    </source>
</reference>
<comment type="caution">
    <text evidence="1">The sequence shown here is derived from an EMBL/GenBank/DDBJ whole genome shotgun (WGS) entry which is preliminary data.</text>
</comment>